<accession>A0ABV3D2Z0</accession>
<dbReference type="InterPro" id="IPR008462">
    <property type="entry name" value="CsbD"/>
</dbReference>
<sequence>MAKKSGMEKAKGKIKETVGKATGNKRMEAEGKTEEMKGKAREAMEKGHRRSGKAVDDMKPRPPA</sequence>
<keyword evidence="5" id="KW-1185">Reference proteome</keyword>
<comment type="similarity">
    <text evidence="1">Belongs to the UPF0337 (CsbD) family.</text>
</comment>
<feature type="compositionally biased region" description="Basic and acidic residues" evidence="2">
    <location>
        <begin position="25"/>
        <end position="46"/>
    </location>
</feature>
<evidence type="ECO:0000313" key="4">
    <source>
        <dbReference type="EMBL" id="MEU7296824.1"/>
    </source>
</evidence>
<name>A0ABV3D2Z0_STREX</name>
<dbReference type="RefSeq" id="WP_359213348.1">
    <property type="nucleotide sequence ID" value="NZ_JBEZAM010000050.1"/>
</dbReference>
<evidence type="ECO:0000256" key="2">
    <source>
        <dbReference type="SAM" id="MobiDB-lite"/>
    </source>
</evidence>
<feature type="compositionally biased region" description="Basic and acidic residues" evidence="2">
    <location>
        <begin position="53"/>
        <end position="64"/>
    </location>
</feature>
<feature type="region of interest" description="Disordered" evidence="2">
    <location>
        <begin position="1"/>
        <end position="64"/>
    </location>
</feature>
<evidence type="ECO:0000313" key="5">
    <source>
        <dbReference type="Proteomes" id="UP001551210"/>
    </source>
</evidence>
<proteinExistence type="inferred from homology"/>
<feature type="compositionally biased region" description="Basic and acidic residues" evidence="2">
    <location>
        <begin position="1"/>
        <end position="18"/>
    </location>
</feature>
<protein>
    <submittedName>
        <fullName evidence="4">CsbD family protein</fullName>
    </submittedName>
</protein>
<reference evidence="4 5" key="1">
    <citation type="submission" date="2024-06" db="EMBL/GenBank/DDBJ databases">
        <title>The Natural Products Discovery Center: Release of the First 8490 Sequenced Strains for Exploring Actinobacteria Biosynthetic Diversity.</title>
        <authorList>
            <person name="Kalkreuter E."/>
            <person name="Kautsar S.A."/>
            <person name="Yang D."/>
            <person name="Bader C.D."/>
            <person name="Teijaro C.N."/>
            <person name="Fluegel L."/>
            <person name="Davis C.M."/>
            <person name="Simpson J.R."/>
            <person name="Lauterbach L."/>
            <person name="Steele A.D."/>
            <person name="Gui C."/>
            <person name="Meng S."/>
            <person name="Li G."/>
            <person name="Viehrig K."/>
            <person name="Ye F."/>
            <person name="Su P."/>
            <person name="Kiefer A.F."/>
            <person name="Nichols A."/>
            <person name="Cepeda A.J."/>
            <person name="Yan W."/>
            <person name="Fan B."/>
            <person name="Jiang Y."/>
            <person name="Adhikari A."/>
            <person name="Zheng C.-J."/>
            <person name="Schuster L."/>
            <person name="Cowan T.M."/>
            <person name="Smanski M.J."/>
            <person name="Chevrette M.G."/>
            <person name="De Carvalho L.P.S."/>
            <person name="Shen B."/>
        </authorList>
    </citation>
    <scope>NUCLEOTIDE SEQUENCE [LARGE SCALE GENOMIC DNA]</scope>
    <source>
        <strain evidence="4 5">NPDC045705</strain>
    </source>
</reference>
<comment type="caution">
    <text evidence="4">The sequence shown here is derived from an EMBL/GenBank/DDBJ whole genome shotgun (WGS) entry which is preliminary data.</text>
</comment>
<gene>
    <name evidence="4" type="ORF">AB0A76_27100</name>
</gene>
<evidence type="ECO:0000259" key="3">
    <source>
        <dbReference type="Pfam" id="PF05532"/>
    </source>
</evidence>
<feature type="domain" description="CsbD-like" evidence="3">
    <location>
        <begin position="6"/>
        <end position="46"/>
    </location>
</feature>
<organism evidence="4 5">
    <name type="scientific">Streptomyces exfoliatus</name>
    <name type="common">Streptomyces hydrogenans</name>
    <dbReference type="NCBI Taxonomy" id="1905"/>
    <lineage>
        <taxon>Bacteria</taxon>
        <taxon>Bacillati</taxon>
        <taxon>Actinomycetota</taxon>
        <taxon>Actinomycetes</taxon>
        <taxon>Kitasatosporales</taxon>
        <taxon>Streptomycetaceae</taxon>
        <taxon>Streptomyces</taxon>
    </lineage>
</organism>
<dbReference type="Pfam" id="PF05532">
    <property type="entry name" value="CsbD"/>
    <property type="match status" value="1"/>
</dbReference>
<evidence type="ECO:0000256" key="1">
    <source>
        <dbReference type="ARBA" id="ARBA00009129"/>
    </source>
</evidence>
<dbReference type="EMBL" id="JBEZAM010000050">
    <property type="protein sequence ID" value="MEU7296824.1"/>
    <property type="molecule type" value="Genomic_DNA"/>
</dbReference>
<dbReference type="Proteomes" id="UP001551210">
    <property type="component" value="Unassembled WGS sequence"/>
</dbReference>
<dbReference type="InterPro" id="IPR036629">
    <property type="entry name" value="YjbJ_sf"/>
</dbReference>
<dbReference type="Gene3D" id="1.10.1470.10">
    <property type="entry name" value="YjbJ"/>
    <property type="match status" value="1"/>
</dbReference>
<dbReference type="SUPFAM" id="SSF69047">
    <property type="entry name" value="Hypothetical protein YjbJ"/>
    <property type="match status" value="1"/>
</dbReference>